<evidence type="ECO:0000313" key="4">
    <source>
        <dbReference type="EMBL" id="NHN27184.1"/>
    </source>
</evidence>
<keyword evidence="5" id="KW-1185">Reference proteome</keyword>
<evidence type="ECO:0000256" key="3">
    <source>
        <dbReference type="SAM" id="Phobius"/>
    </source>
</evidence>
<keyword evidence="3" id="KW-0472">Membrane</keyword>
<protein>
    <recommendedName>
        <fullName evidence="6">Outer membrane protein beta-barrel domain-containing protein</fullName>
    </recommendedName>
</protein>
<gene>
    <name evidence="4" type="ORF">FIA58_015990</name>
</gene>
<dbReference type="RefSeq" id="WP_140963618.1">
    <property type="nucleotide sequence ID" value="NZ_VEVQ02000011.1"/>
</dbReference>
<name>A0ABX0IWI6_9FLAO</name>
<evidence type="ECO:0000313" key="5">
    <source>
        <dbReference type="Proteomes" id="UP000817854"/>
    </source>
</evidence>
<keyword evidence="3" id="KW-0812">Transmembrane</keyword>
<feature type="coiled-coil region" evidence="1">
    <location>
        <begin position="327"/>
        <end position="364"/>
    </location>
</feature>
<reference evidence="4" key="1">
    <citation type="submission" date="2019-05" db="EMBL/GenBank/DDBJ databases">
        <authorList>
            <person name="Lianzixin W."/>
        </authorList>
    </citation>
    <scope>NUCLEOTIDE SEQUENCE</scope>
    <source>
        <strain evidence="4">EC11</strain>
    </source>
</reference>
<keyword evidence="1" id="KW-0175">Coiled coil</keyword>
<accession>A0ABX0IWI6</accession>
<evidence type="ECO:0000256" key="2">
    <source>
        <dbReference type="SAM" id="MobiDB-lite"/>
    </source>
</evidence>
<keyword evidence="3" id="KW-1133">Transmembrane helix</keyword>
<comment type="caution">
    <text evidence="4">The sequence shown here is derived from an EMBL/GenBank/DDBJ whole genome shotgun (WGS) entry which is preliminary data.</text>
</comment>
<evidence type="ECO:0008006" key="6">
    <source>
        <dbReference type="Google" id="ProtNLM"/>
    </source>
</evidence>
<evidence type="ECO:0000256" key="1">
    <source>
        <dbReference type="SAM" id="Coils"/>
    </source>
</evidence>
<sequence>MKENKNIERLFQEKFKDFEVAPPEDSWKTIASKIEEKKKKRRVIPFWFKASGIAASLFIGLFLILNYESNTISNKTEEKVVFDNSKEKNEFENLNQLETNKSIENKNEVVESDNSIDSKNKTISNEDKLEKINLIKNQEKDANSKNETLVISTKEDKPLETYKNKKRSTNQNILEKENQNLINKSTLVSNDKENNSNKSLKWNDTNKNESIIVSKNQQNSSETNINESTAEKANLINKEKVIDAFYTNKTNAISEKSKNNKPDIDNEINLKSSITRNNTKENKLDNSITENKSVDINSFNKENTTIETTNNKPNNILNITKSNDGFIKDSTTVVAEVETEVNALEQLLKEKEEGKNADEKEKEKRSKWVVSSNAAPVYFNSISNGSPIDEQFTSNQKSYAKTLSFGLGLQYAITNKISIRSGVNSININYNTNDVYYSSSLGQVNASSLNIAQNSNAQNLILRGTPESTATILSTDVENLSESSNTASLNQEMGYIEIPLELSYKILDKKIGIEFIGGMSTLLLNKNNISLVSRGSEMSIGEANNLNNIHFSSNIGLGFNYNFWKSFQLNVQPVFKYQINTFNSNSGNFKPYIIGLYSGVSFKF</sequence>
<dbReference type="EMBL" id="VEVQ02000011">
    <property type="protein sequence ID" value="NHN27184.1"/>
    <property type="molecule type" value="Genomic_DNA"/>
</dbReference>
<proteinExistence type="predicted"/>
<feature type="transmembrane region" description="Helical" evidence="3">
    <location>
        <begin position="46"/>
        <end position="65"/>
    </location>
</feature>
<organism evidence="4 5">
    <name type="scientific">Flavobacterium jejuense</name>
    <dbReference type="NCBI Taxonomy" id="1544455"/>
    <lineage>
        <taxon>Bacteria</taxon>
        <taxon>Pseudomonadati</taxon>
        <taxon>Bacteroidota</taxon>
        <taxon>Flavobacteriia</taxon>
        <taxon>Flavobacteriales</taxon>
        <taxon>Flavobacteriaceae</taxon>
        <taxon>Flavobacterium</taxon>
    </lineage>
</organism>
<feature type="region of interest" description="Disordered" evidence="2">
    <location>
        <begin position="184"/>
        <end position="203"/>
    </location>
</feature>
<dbReference type="Proteomes" id="UP000817854">
    <property type="component" value="Unassembled WGS sequence"/>
</dbReference>
<reference evidence="4" key="2">
    <citation type="submission" date="2020-02" db="EMBL/GenBank/DDBJ databases">
        <title>Flavobacterium profundi sp. nov., isolated from a deep-sea seamount.</title>
        <authorList>
            <person name="Zhang D.-C."/>
        </authorList>
    </citation>
    <scope>NUCLEOTIDE SEQUENCE</scope>
    <source>
        <strain evidence="4">EC11</strain>
    </source>
</reference>